<dbReference type="EMBL" id="FNYQ01000027">
    <property type="protein sequence ID" value="SEI86999.1"/>
    <property type="molecule type" value="Genomic_DNA"/>
</dbReference>
<proteinExistence type="predicted"/>
<reference evidence="1 2" key="1">
    <citation type="submission" date="2016-10" db="EMBL/GenBank/DDBJ databases">
        <authorList>
            <person name="de Groot N.N."/>
        </authorList>
    </citation>
    <scope>NUCLEOTIDE SEQUENCE [LARGE SCALE GENOMIC DNA]</scope>
    <source>
        <strain evidence="1 2">DSM 373</strain>
    </source>
</reference>
<dbReference type="Proteomes" id="UP000199250">
    <property type="component" value="Unassembled WGS sequence"/>
</dbReference>
<gene>
    <name evidence="1" type="ORF">SAMN04244572_01938</name>
</gene>
<dbReference type="AlphaFoldDB" id="A0A1H6U3U6"/>
<protein>
    <submittedName>
        <fullName evidence="1">Uncharacterized protein</fullName>
    </submittedName>
</protein>
<accession>A0A1H6U3U6</accession>
<sequence length="121" mass="13808">MILNIFRRSRPVAPATNELPADVLATLDGMHVMLRPHGEDGVPRALVQIAGHRGGWIHSLDDDLRHLAMVFPELSQEQLARAHRFIAAQVRRRVQLANEPEPGVQRRTWANHWKPRSYDSI</sequence>
<evidence type="ECO:0000313" key="1">
    <source>
        <dbReference type="EMBL" id="SEI86999.1"/>
    </source>
</evidence>
<name>A0A1H6U3U6_9GAMM</name>
<organism evidence="1 2">
    <name type="scientific">Azotobacter beijerinckii</name>
    <dbReference type="NCBI Taxonomy" id="170623"/>
    <lineage>
        <taxon>Bacteria</taxon>
        <taxon>Pseudomonadati</taxon>
        <taxon>Pseudomonadota</taxon>
        <taxon>Gammaproteobacteria</taxon>
        <taxon>Pseudomonadales</taxon>
        <taxon>Pseudomonadaceae</taxon>
        <taxon>Azotobacter</taxon>
    </lineage>
</organism>
<dbReference type="RefSeq" id="WP_090731347.1">
    <property type="nucleotide sequence ID" value="NZ_FNYQ01000027.1"/>
</dbReference>
<dbReference type="OrthoDB" id="7779140at2"/>
<evidence type="ECO:0000313" key="2">
    <source>
        <dbReference type="Proteomes" id="UP000199250"/>
    </source>
</evidence>